<organism evidence="1 2">
    <name type="scientific">Fictibacillus fluitans</name>
    <dbReference type="NCBI Taxonomy" id="3058422"/>
    <lineage>
        <taxon>Bacteria</taxon>
        <taxon>Bacillati</taxon>
        <taxon>Bacillota</taxon>
        <taxon>Bacilli</taxon>
        <taxon>Bacillales</taxon>
        <taxon>Fictibacillaceae</taxon>
        <taxon>Fictibacillus</taxon>
    </lineage>
</organism>
<evidence type="ECO:0008006" key="3">
    <source>
        <dbReference type="Google" id="ProtNLM"/>
    </source>
</evidence>
<evidence type="ECO:0000313" key="2">
    <source>
        <dbReference type="Proteomes" id="UP001172721"/>
    </source>
</evidence>
<protein>
    <recommendedName>
        <fullName evidence="3">Secreted protein</fullName>
    </recommendedName>
</protein>
<reference evidence="1" key="1">
    <citation type="submission" date="2023-07" db="EMBL/GenBank/DDBJ databases">
        <title>Fictibacillus sp. isolated from freshwater pond.</title>
        <authorList>
            <person name="Kirdat K."/>
            <person name="Bhat A."/>
            <person name="Mourya A."/>
            <person name="Yadav A."/>
        </authorList>
    </citation>
    <scope>NUCLEOTIDE SEQUENCE</scope>
    <source>
        <strain evidence="1">NE201</strain>
    </source>
</reference>
<proteinExistence type="predicted"/>
<evidence type="ECO:0000313" key="1">
    <source>
        <dbReference type="EMBL" id="MDN4526919.1"/>
    </source>
</evidence>
<sequence>MKKRPAAWPVFLTKMSLIVVDFRFRMLAFRGRALSLTGASTYFLVASSCGNGASASLVSSVPLFQESRTLHSNQLAVRFLQKTPDLY</sequence>
<comment type="caution">
    <text evidence="1">The sequence shown here is derived from an EMBL/GenBank/DDBJ whole genome shotgun (WGS) entry which is preliminary data.</text>
</comment>
<gene>
    <name evidence="1" type="ORF">QYB97_20725</name>
</gene>
<name>A0ABT8I1K8_9BACL</name>
<dbReference type="EMBL" id="JAUHTR010000015">
    <property type="protein sequence ID" value="MDN4526919.1"/>
    <property type="molecule type" value="Genomic_DNA"/>
</dbReference>
<dbReference type="RefSeq" id="WP_301167933.1">
    <property type="nucleotide sequence ID" value="NZ_JAUHTR010000015.1"/>
</dbReference>
<dbReference type="Proteomes" id="UP001172721">
    <property type="component" value="Unassembled WGS sequence"/>
</dbReference>
<keyword evidence="2" id="KW-1185">Reference proteome</keyword>
<accession>A0ABT8I1K8</accession>